<dbReference type="PROSITE" id="PS00675">
    <property type="entry name" value="SIGMA54_INTERACT_1"/>
    <property type="match status" value="1"/>
</dbReference>
<dbReference type="SMART" id="SM00382">
    <property type="entry name" value="AAA"/>
    <property type="match status" value="2"/>
</dbReference>
<keyword evidence="6" id="KW-0067">ATP-binding</keyword>
<keyword evidence="7" id="KW-1278">Translocase</keyword>
<reference evidence="10" key="2">
    <citation type="submission" date="2011-10" db="EMBL/GenBank/DDBJ databases">
        <title>The Genome Sequence of Granulicatella elegans ATCC 700633.</title>
        <authorList>
            <consortium name="The Broad Institute Genome Sequencing Platform"/>
            <consortium name="The Broad Institute Genome Sequencing Center for Infectious Disease"/>
            <person name="Earl A."/>
            <person name="Ward D."/>
            <person name="Feldgarden M."/>
            <person name="Gevers D."/>
            <person name="Sibley C.D."/>
            <person name="Field T.R."/>
            <person name="Grinwis M."/>
            <person name="Eshaghurshan C.S."/>
            <person name="Surette M.G."/>
            <person name="Young S.K."/>
            <person name="Zeng Q."/>
            <person name="Gargeya S."/>
            <person name="Fitzgerald M."/>
            <person name="Haas B."/>
            <person name="Abouelleil A."/>
            <person name="Alvarado L."/>
            <person name="Arachchi H.M."/>
            <person name="Berlin A."/>
            <person name="Brown A."/>
            <person name="Chapman S.B."/>
            <person name="Chen Z."/>
            <person name="Dunbar C."/>
            <person name="Freedman E."/>
            <person name="Gearin G."/>
            <person name="Goldberg J."/>
            <person name="Griggs A."/>
            <person name="Gujja S."/>
            <person name="Heiman D."/>
            <person name="Howarth C."/>
            <person name="Larson L."/>
            <person name="Lui A."/>
            <person name="MacDonald P.J.P."/>
            <person name="Montmayeur A."/>
            <person name="Murphy C."/>
            <person name="Neiman D."/>
            <person name="Pearson M."/>
            <person name="Priest M."/>
            <person name="Roberts A."/>
            <person name="Saif S."/>
            <person name="Shea T."/>
            <person name="Shenoy N."/>
            <person name="Sisk P."/>
            <person name="Stolte C."/>
            <person name="Sykes S."/>
            <person name="Wortman J."/>
            <person name="Nusbaum C."/>
            <person name="Birren B."/>
        </authorList>
    </citation>
    <scope>NUCLEOTIDE SEQUENCE [LARGE SCALE GENOMIC DNA]</scope>
    <source>
        <strain evidence="10">ATCC 700633</strain>
    </source>
</reference>
<dbReference type="EMBL" id="ACRF02000013">
    <property type="protein sequence ID" value="EEW93591.1"/>
    <property type="molecule type" value="Genomic_DNA"/>
</dbReference>
<evidence type="ECO:0000256" key="8">
    <source>
        <dbReference type="ARBA" id="ARBA00023136"/>
    </source>
</evidence>
<keyword evidence="11" id="KW-1185">Reference proteome</keyword>
<dbReference type="STRING" id="626369.HMPREF0446_00473"/>
<evidence type="ECO:0000256" key="2">
    <source>
        <dbReference type="ARBA" id="ARBA00005417"/>
    </source>
</evidence>
<keyword evidence="8" id="KW-0472">Membrane</keyword>
<name>D0BKI8_9LACT</name>
<protein>
    <recommendedName>
        <fullName evidence="9">ABC transporter domain-containing protein</fullName>
    </recommendedName>
</protein>
<keyword evidence="3" id="KW-0813">Transport</keyword>
<dbReference type="InterPro" id="IPR050095">
    <property type="entry name" value="ECF_ABC_transporter_ATP-bd"/>
</dbReference>
<accession>D0BKI8</accession>
<comment type="caution">
    <text evidence="10">The sequence shown here is derived from an EMBL/GenBank/DDBJ whole genome shotgun (WGS) entry which is preliminary data.</text>
</comment>
<dbReference type="GO" id="GO:0043190">
    <property type="term" value="C:ATP-binding cassette (ABC) transporter complex"/>
    <property type="evidence" value="ECO:0007669"/>
    <property type="project" value="TreeGrafter"/>
</dbReference>
<dbReference type="SUPFAM" id="SSF52540">
    <property type="entry name" value="P-loop containing nucleoside triphosphate hydrolases"/>
    <property type="match status" value="2"/>
</dbReference>
<dbReference type="InterPro" id="IPR027417">
    <property type="entry name" value="P-loop_NTPase"/>
</dbReference>
<dbReference type="Pfam" id="PF00005">
    <property type="entry name" value="ABC_tran"/>
    <property type="match status" value="2"/>
</dbReference>
<dbReference type="RefSeq" id="WP_006702747.1">
    <property type="nucleotide sequence ID" value="NZ_KI391971.1"/>
</dbReference>
<dbReference type="PROSITE" id="PS00211">
    <property type="entry name" value="ABC_TRANSPORTER_1"/>
    <property type="match status" value="1"/>
</dbReference>
<dbReference type="GO" id="GO:0016887">
    <property type="term" value="F:ATP hydrolysis activity"/>
    <property type="evidence" value="ECO:0007669"/>
    <property type="project" value="InterPro"/>
</dbReference>
<evidence type="ECO:0000256" key="3">
    <source>
        <dbReference type="ARBA" id="ARBA00022448"/>
    </source>
</evidence>
<feature type="domain" description="ABC transporter" evidence="9">
    <location>
        <begin position="236"/>
        <end position="451"/>
    </location>
</feature>
<proteinExistence type="inferred from homology"/>
<dbReference type="GO" id="GO:0005524">
    <property type="term" value="F:ATP binding"/>
    <property type="evidence" value="ECO:0007669"/>
    <property type="project" value="UniProtKB-KW"/>
</dbReference>
<evidence type="ECO:0000313" key="10">
    <source>
        <dbReference type="EMBL" id="EEW93591.1"/>
    </source>
</evidence>
<dbReference type="AlphaFoldDB" id="D0BKI8"/>
<dbReference type="InterPro" id="IPR003593">
    <property type="entry name" value="AAA+_ATPase"/>
</dbReference>
<evidence type="ECO:0000256" key="4">
    <source>
        <dbReference type="ARBA" id="ARBA00022475"/>
    </source>
</evidence>
<dbReference type="PANTHER" id="PTHR43553">
    <property type="entry name" value="HEAVY METAL TRANSPORTER"/>
    <property type="match status" value="1"/>
</dbReference>
<reference evidence="10" key="1">
    <citation type="submission" date="2009-09" db="EMBL/GenBank/DDBJ databases">
        <authorList>
            <consortium name="The Broad Institute Genome Sequencing Platform"/>
            <person name="Ward D."/>
            <person name="Feldgarden M."/>
            <person name="Earl A."/>
            <person name="Young S.K."/>
            <person name="Zeng Q."/>
            <person name="Koehrsen M."/>
            <person name="Alvarado L."/>
            <person name="Berlin A."/>
            <person name="Bochicchio J."/>
            <person name="Borenstein D."/>
            <person name="Chapman S.B."/>
            <person name="Chen Z."/>
            <person name="Engels R."/>
            <person name="Freedman E."/>
            <person name="Gellesch M."/>
            <person name="Goldberg J."/>
            <person name="Griggs A."/>
            <person name="Gujja S."/>
            <person name="Heilman E."/>
            <person name="Heiman D."/>
            <person name="Hepburn T."/>
            <person name="Howarth C."/>
            <person name="Jen D."/>
            <person name="Larson L."/>
            <person name="Lewis B."/>
            <person name="Mehta T."/>
            <person name="Park D."/>
            <person name="Pearson M."/>
            <person name="Roberts A."/>
            <person name="Saif S."/>
            <person name="Shea T."/>
            <person name="Shenoy N."/>
            <person name="Sisk P."/>
            <person name="Stolte C."/>
            <person name="Sykes S."/>
            <person name="Thomson T."/>
            <person name="Walk T."/>
            <person name="White J."/>
            <person name="Yandava C."/>
            <person name="Sibley C.D."/>
            <person name="Field T.R."/>
            <person name="Grinwis M."/>
            <person name="Eshaghurshan C.S."/>
            <person name="Surette M.G."/>
            <person name="Haas B."/>
            <person name="Nusbaum C."/>
            <person name="Birren B."/>
        </authorList>
    </citation>
    <scope>NUCLEOTIDE SEQUENCE [LARGE SCALE GENOMIC DNA]</scope>
    <source>
        <strain evidence="10">ATCC 700633</strain>
    </source>
</reference>
<dbReference type="InterPro" id="IPR003439">
    <property type="entry name" value="ABC_transporter-like_ATP-bd"/>
</dbReference>
<dbReference type="InterPro" id="IPR017871">
    <property type="entry name" value="ABC_transporter-like_CS"/>
</dbReference>
<dbReference type="GO" id="GO:0042626">
    <property type="term" value="F:ATPase-coupled transmembrane transporter activity"/>
    <property type="evidence" value="ECO:0007669"/>
    <property type="project" value="TreeGrafter"/>
</dbReference>
<dbReference type="Proteomes" id="UP000002939">
    <property type="component" value="Unassembled WGS sequence"/>
</dbReference>
<dbReference type="InterPro" id="IPR025662">
    <property type="entry name" value="Sigma_54_int_dom_ATP-bd_1"/>
</dbReference>
<comment type="subcellular location">
    <subcellularLocation>
        <location evidence="1">Cell membrane</location>
        <topology evidence="1">Peripheral membrane protein</topology>
    </subcellularLocation>
</comment>
<dbReference type="eggNOG" id="COG1122">
    <property type="taxonomic scope" value="Bacteria"/>
</dbReference>
<dbReference type="Gene3D" id="3.40.50.300">
    <property type="entry name" value="P-loop containing nucleotide triphosphate hydrolases"/>
    <property type="match status" value="2"/>
</dbReference>
<sequence>MNGITLEDVSVWQGKTNILQHLHCKLEMGEFILLTGDTGSGKSTLFQFLSGIKPMNFEGQCYLLGKDISSMTPVERATIAGTVFQKAYRQFTMKNLRSELTFTLENLGFNYEQIQKRIHHVTMDTVTQHLLDRPFVQLSGGEQQRSAIAVLLAMDVPILLLDEPFASVDEKSRRSLMKLLFELSQKGKLVIVSDHDTNGYSEYVSRVLQIQKGCLQTVPISSLSNHSVISLEQEGASTEKFFTFQNVIKEGLWSIPEFSLEKGITTLTGDNGVGKSTLLRAMVQLSKVKGNFMYEGQKITKRNRSKFLTLTVQEAMHQFVTLMPRDEMNFGMKRFAHAHKWQERILAETPLGSKLDTSLMYLSGGEQKLIQLICMLSLEIPFLLLDEPFTGLDKKSCQLIGEWMKWNQQTHNQQLLVVSHRLAPLEGVSQHHIQITEQTLKKGGMQHGKTV</sequence>
<evidence type="ECO:0000256" key="5">
    <source>
        <dbReference type="ARBA" id="ARBA00022741"/>
    </source>
</evidence>
<gene>
    <name evidence="10" type="ORF">HMPREF0446_00473</name>
</gene>
<feature type="domain" description="ABC transporter" evidence="9">
    <location>
        <begin position="4"/>
        <end position="237"/>
    </location>
</feature>
<dbReference type="CDD" id="cd03225">
    <property type="entry name" value="ABC_cobalt_CbiO_domain1"/>
    <property type="match status" value="1"/>
</dbReference>
<comment type="similarity">
    <text evidence="2">Belongs to the ABC transporter superfamily.</text>
</comment>
<evidence type="ECO:0000256" key="1">
    <source>
        <dbReference type="ARBA" id="ARBA00004202"/>
    </source>
</evidence>
<dbReference type="HOGENOM" id="CLU_000604_86_7_9"/>
<evidence type="ECO:0000256" key="6">
    <source>
        <dbReference type="ARBA" id="ARBA00022840"/>
    </source>
</evidence>
<dbReference type="PANTHER" id="PTHR43553:SF27">
    <property type="entry name" value="ENERGY-COUPLING FACTOR TRANSPORTER ATP-BINDING PROTEIN ECFA2"/>
    <property type="match status" value="1"/>
</dbReference>
<dbReference type="OrthoDB" id="501320at2"/>
<keyword evidence="5" id="KW-0547">Nucleotide-binding</keyword>
<organism evidence="10 11">
    <name type="scientific">Granulicatella elegans ATCC 700633</name>
    <dbReference type="NCBI Taxonomy" id="626369"/>
    <lineage>
        <taxon>Bacteria</taxon>
        <taxon>Bacillati</taxon>
        <taxon>Bacillota</taxon>
        <taxon>Bacilli</taxon>
        <taxon>Lactobacillales</taxon>
        <taxon>Carnobacteriaceae</taxon>
        <taxon>Granulicatella</taxon>
    </lineage>
</organism>
<keyword evidence="4" id="KW-1003">Cell membrane</keyword>
<evidence type="ECO:0000313" key="11">
    <source>
        <dbReference type="Proteomes" id="UP000002939"/>
    </source>
</evidence>
<dbReference type="PROSITE" id="PS50893">
    <property type="entry name" value="ABC_TRANSPORTER_2"/>
    <property type="match status" value="2"/>
</dbReference>
<evidence type="ECO:0000259" key="9">
    <source>
        <dbReference type="PROSITE" id="PS50893"/>
    </source>
</evidence>
<evidence type="ECO:0000256" key="7">
    <source>
        <dbReference type="ARBA" id="ARBA00022967"/>
    </source>
</evidence>
<dbReference type="InterPro" id="IPR015856">
    <property type="entry name" value="ABC_transpr_CbiO/EcfA_su"/>
</dbReference>